<dbReference type="EMBL" id="VXIT01000009">
    <property type="protein sequence ID" value="KAA6410225.1"/>
    <property type="molecule type" value="Genomic_DNA"/>
</dbReference>
<sequence length="294" mass="32024">MVVGNFPLAGKIAVVTGGGSGISLAFVKLTAKRQDTKVIIADLQLTNEAADFLKEARNVVFVRCDVAVWPDLQNLIEVSEKEFGDVPDVYIAGAAVFEPSWSNFWDDTEDERYRALDINLSHVLKLTRIAIRAVLGRDKPGVVLMISSIGGLRSSYAPVMYCTAKHALVGFTKGMAVADDAEGVKVVCICPGLVSSPLWTAHPEKMEQFSYNESFAITAETAAEAMATMVESQEYPGGSVVKVTLAGMERIQFDDLIQASSMDAEHARKFLHESNRPVQEKLALERGTNPLKAR</sequence>
<evidence type="ECO:0000256" key="1">
    <source>
        <dbReference type="ARBA" id="ARBA00006484"/>
    </source>
</evidence>
<comment type="caution">
    <text evidence="3">The sequence shown here is derived from an EMBL/GenBank/DDBJ whole genome shotgun (WGS) entry which is preliminary data.</text>
</comment>
<dbReference type="GO" id="GO:0016616">
    <property type="term" value="F:oxidoreductase activity, acting on the CH-OH group of donors, NAD or NADP as acceptor"/>
    <property type="evidence" value="ECO:0007669"/>
    <property type="project" value="TreeGrafter"/>
</dbReference>
<dbReference type="PANTHER" id="PTHR44229">
    <property type="entry name" value="15-HYDROXYPROSTAGLANDIN DEHYDROGENASE [NAD(+)]"/>
    <property type="match status" value="1"/>
</dbReference>
<accession>A0A5M8PL96</accession>
<dbReference type="OrthoDB" id="5296at2759"/>
<protein>
    <submittedName>
        <fullName evidence="3">Uncharacterized protein</fullName>
    </submittedName>
</protein>
<comment type="similarity">
    <text evidence="1">Belongs to the short-chain dehydrogenases/reductases (SDR) family.</text>
</comment>
<dbReference type="GO" id="GO:0005737">
    <property type="term" value="C:cytoplasm"/>
    <property type="evidence" value="ECO:0007669"/>
    <property type="project" value="TreeGrafter"/>
</dbReference>
<evidence type="ECO:0000256" key="2">
    <source>
        <dbReference type="ARBA" id="ARBA00023002"/>
    </source>
</evidence>
<dbReference type="Pfam" id="PF00106">
    <property type="entry name" value="adh_short"/>
    <property type="match status" value="1"/>
</dbReference>
<gene>
    <name evidence="3" type="ORF">FRX48_05646</name>
</gene>
<dbReference type="Proteomes" id="UP000324767">
    <property type="component" value="Unassembled WGS sequence"/>
</dbReference>
<dbReference type="AlphaFoldDB" id="A0A5M8PL96"/>
<dbReference type="Gene3D" id="3.40.50.720">
    <property type="entry name" value="NAD(P)-binding Rossmann-like Domain"/>
    <property type="match status" value="1"/>
</dbReference>
<evidence type="ECO:0000313" key="3">
    <source>
        <dbReference type="EMBL" id="KAA6410225.1"/>
    </source>
</evidence>
<reference evidence="3 4" key="1">
    <citation type="submission" date="2019-09" db="EMBL/GenBank/DDBJ databases">
        <title>The hologenome of the rock-dwelling lichen Lasallia pustulata.</title>
        <authorList>
            <person name="Greshake Tzovaras B."/>
            <person name="Segers F."/>
            <person name="Bicker A."/>
            <person name="Dal Grande F."/>
            <person name="Otte J."/>
            <person name="Hankeln T."/>
            <person name="Schmitt I."/>
            <person name="Ebersberger I."/>
        </authorList>
    </citation>
    <scope>NUCLEOTIDE SEQUENCE [LARGE SCALE GENOMIC DNA]</scope>
    <source>
        <strain evidence="3">A1-1</strain>
    </source>
</reference>
<dbReference type="SUPFAM" id="SSF51735">
    <property type="entry name" value="NAD(P)-binding Rossmann-fold domains"/>
    <property type="match status" value="1"/>
</dbReference>
<organism evidence="3 4">
    <name type="scientific">Lasallia pustulata</name>
    <dbReference type="NCBI Taxonomy" id="136370"/>
    <lineage>
        <taxon>Eukaryota</taxon>
        <taxon>Fungi</taxon>
        <taxon>Dikarya</taxon>
        <taxon>Ascomycota</taxon>
        <taxon>Pezizomycotina</taxon>
        <taxon>Lecanoromycetes</taxon>
        <taxon>OSLEUM clade</taxon>
        <taxon>Umbilicariomycetidae</taxon>
        <taxon>Umbilicariales</taxon>
        <taxon>Umbilicariaceae</taxon>
        <taxon>Lasallia</taxon>
    </lineage>
</organism>
<name>A0A5M8PL96_9LECA</name>
<dbReference type="PANTHER" id="PTHR44229:SF4">
    <property type="entry name" value="15-HYDROXYPROSTAGLANDIN DEHYDROGENASE [NAD(+)]"/>
    <property type="match status" value="1"/>
</dbReference>
<proteinExistence type="inferred from homology"/>
<dbReference type="InterPro" id="IPR036291">
    <property type="entry name" value="NAD(P)-bd_dom_sf"/>
</dbReference>
<evidence type="ECO:0000313" key="4">
    <source>
        <dbReference type="Proteomes" id="UP000324767"/>
    </source>
</evidence>
<dbReference type="PRINTS" id="PR00081">
    <property type="entry name" value="GDHRDH"/>
</dbReference>
<keyword evidence="2" id="KW-0560">Oxidoreductase</keyword>
<dbReference type="InterPro" id="IPR002347">
    <property type="entry name" value="SDR_fam"/>
</dbReference>